<name>A0A7X2ZRZ3_9FLAO</name>
<dbReference type="RefSeq" id="WP_155599159.1">
    <property type="nucleotide sequence ID" value="NZ_RCNR01000007.1"/>
</dbReference>
<reference evidence="4 5" key="1">
    <citation type="journal article" date="2019" name="Mar. Drugs">
        <title>Comparative Genomics and CAZyme Genome Repertoires of Marine Zobellia amurskyensis KMM 3526(T) and Zobellia laminariae KMM 3676(T).</title>
        <authorList>
            <person name="Chernysheva N."/>
            <person name="Bystritskaya E."/>
            <person name="Stenkova A."/>
            <person name="Golovkin I."/>
            <person name="Nedashkovskaya O."/>
            <person name="Isaeva M."/>
        </authorList>
    </citation>
    <scope>NUCLEOTIDE SEQUENCE [LARGE SCALE GENOMIC DNA]</scope>
    <source>
        <strain evidence="4 5">KMM 3526</strain>
    </source>
</reference>
<keyword evidence="2" id="KW-0012">Acyltransferase</keyword>
<dbReference type="GO" id="GO:0016747">
    <property type="term" value="F:acyltransferase activity, transferring groups other than amino-acyl groups"/>
    <property type="evidence" value="ECO:0007669"/>
    <property type="project" value="InterPro"/>
</dbReference>
<dbReference type="AlphaFoldDB" id="A0A7X2ZRZ3"/>
<gene>
    <name evidence="4" type="ORF">D9O36_05600</name>
</gene>
<proteinExistence type="predicted"/>
<comment type="caution">
    <text evidence="4">The sequence shown here is derived from an EMBL/GenBank/DDBJ whole genome shotgun (WGS) entry which is preliminary data.</text>
</comment>
<keyword evidence="1 4" id="KW-0808">Transferase</keyword>
<protein>
    <submittedName>
        <fullName evidence="4">GNAT family N-acetyltransferase</fullName>
    </submittedName>
</protein>
<evidence type="ECO:0000256" key="2">
    <source>
        <dbReference type="ARBA" id="ARBA00023315"/>
    </source>
</evidence>
<dbReference type="InterPro" id="IPR000182">
    <property type="entry name" value="GNAT_dom"/>
</dbReference>
<dbReference type="SUPFAM" id="SSF55729">
    <property type="entry name" value="Acyl-CoA N-acyltransferases (Nat)"/>
    <property type="match status" value="1"/>
</dbReference>
<dbReference type="PANTHER" id="PTHR43877:SF2">
    <property type="entry name" value="AMINOALKYLPHOSPHONATE N-ACETYLTRANSFERASE-RELATED"/>
    <property type="match status" value="1"/>
</dbReference>
<evidence type="ECO:0000313" key="5">
    <source>
        <dbReference type="Proteomes" id="UP000540519"/>
    </source>
</evidence>
<dbReference type="Proteomes" id="UP000540519">
    <property type="component" value="Unassembled WGS sequence"/>
</dbReference>
<sequence length="150" mass="17115">MVRIERTTYQNEDFPNLVAKLDAYLSDTDGDEHDFYHQYNGIENLNQVVVAYLNEVPVGCGAIKEFNPTAVEVKRMYVSPETRGQGIATRILTELEKWAEESGYKSCILETGKRQPEAIALYQKSNYQVIPNYGQYVGMENSVCFKKDLT</sequence>
<accession>A0A7X2ZRZ3</accession>
<dbReference type="PANTHER" id="PTHR43877">
    <property type="entry name" value="AMINOALKYLPHOSPHONATE N-ACETYLTRANSFERASE-RELATED-RELATED"/>
    <property type="match status" value="1"/>
</dbReference>
<dbReference type="EMBL" id="RCNR01000007">
    <property type="protein sequence ID" value="MUH35307.1"/>
    <property type="molecule type" value="Genomic_DNA"/>
</dbReference>
<keyword evidence="5" id="KW-1185">Reference proteome</keyword>
<feature type="domain" description="N-acetyltransferase" evidence="3">
    <location>
        <begin position="1"/>
        <end position="150"/>
    </location>
</feature>
<dbReference type="Pfam" id="PF00583">
    <property type="entry name" value="Acetyltransf_1"/>
    <property type="match status" value="1"/>
</dbReference>
<dbReference type="InterPro" id="IPR050832">
    <property type="entry name" value="Bact_Acetyltransf"/>
</dbReference>
<evidence type="ECO:0000313" key="4">
    <source>
        <dbReference type="EMBL" id="MUH35307.1"/>
    </source>
</evidence>
<dbReference type="OrthoDB" id="9803233at2"/>
<organism evidence="4 5">
    <name type="scientific">Zobellia amurskyensis</name>
    <dbReference type="NCBI Taxonomy" id="248905"/>
    <lineage>
        <taxon>Bacteria</taxon>
        <taxon>Pseudomonadati</taxon>
        <taxon>Bacteroidota</taxon>
        <taxon>Flavobacteriia</taxon>
        <taxon>Flavobacteriales</taxon>
        <taxon>Flavobacteriaceae</taxon>
        <taxon>Zobellia</taxon>
    </lineage>
</organism>
<dbReference type="Gene3D" id="3.40.630.30">
    <property type="match status" value="1"/>
</dbReference>
<evidence type="ECO:0000259" key="3">
    <source>
        <dbReference type="PROSITE" id="PS51186"/>
    </source>
</evidence>
<dbReference type="PROSITE" id="PS51186">
    <property type="entry name" value="GNAT"/>
    <property type="match status" value="1"/>
</dbReference>
<evidence type="ECO:0000256" key="1">
    <source>
        <dbReference type="ARBA" id="ARBA00022679"/>
    </source>
</evidence>
<dbReference type="CDD" id="cd04301">
    <property type="entry name" value="NAT_SF"/>
    <property type="match status" value="1"/>
</dbReference>
<dbReference type="InterPro" id="IPR016181">
    <property type="entry name" value="Acyl_CoA_acyltransferase"/>
</dbReference>